<evidence type="ECO:0000256" key="10">
    <source>
        <dbReference type="ARBA" id="ARBA00023002"/>
    </source>
</evidence>
<sequence length="351" mass="36899">MQPRIFLHSTSPQFRLQRRSQAIASKALSELDKLARAMAASCISLQLMLVVAALAAVASAQLSPTFYDTSCPRAAATIKSAVAAAVASEPRMGASLLRLHFHDCFVQGCDASVLLSGNEQDTAPNKDSLRGYGVIDNIKTQVEALCNQTVSCADILTLAARDSVVALGGPSWTVPLGRRDSIDANAAATLTDLPGPDSSRSQLEAAFLKKNLSTADMVALSGAHTLGQAQCQNFRTRIYGGDTNINAAYATSLKASCPQTGTGTSLAPLDPTTPNGFDNAYYANLMNQRGLLHSDQALFNNDTTDNAVRNFASSAAAFSSAFASAMVKMGNIEPKTGTQGQIRIVCSKVNS</sequence>
<comment type="cofactor">
    <cofactor evidence="19 22">
        <name>heme b</name>
        <dbReference type="ChEBI" id="CHEBI:60344"/>
    </cofactor>
    <text evidence="19 22">Binds 1 heme b (iron(II)-protoporphyrin IX) group per subunit.</text>
</comment>
<dbReference type="InterPro" id="IPR010255">
    <property type="entry name" value="Haem_peroxidase_sf"/>
</dbReference>
<evidence type="ECO:0000256" key="20">
    <source>
        <dbReference type="PIRSR" id="PIRSR600823-4"/>
    </source>
</evidence>
<evidence type="ECO:0000256" key="11">
    <source>
        <dbReference type="ARBA" id="ARBA00023004"/>
    </source>
</evidence>
<evidence type="ECO:0000313" key="25">
    <source>
        <dbReference type="EnsemblPlants" id="KQK14657"/>
    </source>
</evidence>
<evidence type="ECO:0000259" key="23">
    <source>
        <dbReference type="PROSITE" id="PS50873"/>
    </source>
</evidence>
<feature type="binding site" evidence="18">
    <location>
        <position position="194"/>
    </location>
    <ligand>
        <name>substrate</name>
    </ligand>
</feature>
<keyword evidence="6 22" id="KW-0349">Heme</keyword>
<evidence type="ECO:0000256" key="9">
    <source>
        <dbReference type="ARBA" id="ARBA00022837"/>
    </source>
</evidence>
<gene>
    <name evidence="25" type="primary">LOC100834256</name>
    <name evidence="24" type="ORF">BRADI_1g17850v3</name>
</gene>
<dbReference type="PROSITE" id="PS00435">
    <property type="entry name" value="PEROXIDASE_1"/>
    <property type="match status" value="1"/>
</dbReference>
<feature type="domain" description="Plant heme peroxidase family profile" evidence="23">
    <location>
        <begin position="61"/>
        <end position="350"/>
    </location>
</feature>
<evidence type="ECO:0000256" key="12">
    <source>
        <dbReference type="ARBA" id="ARBA00023157"/>
    </source>
</evidence>
<reference evidence="24" key="2">
    <citation type="submission" date="2017-06" db="EMBL/GenBank/DDBJ databases">
        <title>WGS assembly of Brachypodium distachyon.</title>
        <authorList>
            <consortium name="The International Brachypodium Initiative"/>
            <person name="Lucas S."/>
            <person name="Harmon-Smith M."/>
            <person name="Lail K."/>
            <person name="Tice H."/>
            <person name="Grimwood J."/>
            <person name="Bruce D."/>
            <person name="Barry K."/>
            <person name="Shu S."/>
            <person name="Lindquist E."/>
            <person name="Wang M."/>
            <person name="Pitluck S."/>
            <person name="Vogel J.P."/>
            <person name="Garvin D.F."/>
            <person name="Mockler T.C."/>
            <person name="Schmutz J."/>
            <person name="Rokhsar D."/>
            <person name="Bevan M.W."/>
        </authorList>
    </citation>
    <scope>NUCLEOTIDE SEQUENCE</scope>
    <source>
        <strain evidence="24">Bd21</strain>
    </source>
</reference>
<feature type="disulfide bond" evidence="21">
    <location>
        <begin position="104"/>
        <end position="109"/>
    </location>
</feature>
<dbReference type="InterPro" id="IPR033905">
    <property type="entry name" value="Secretory_peroxidase"/>
</dbReference>
<dbReference type="PANTHER" id="PTHR31388:SF13">
    <property type="entry name" value="PEROXIDASE 2"/>
    <property type="match status" value="1"/>
</dbReference>
<dbReference type="PROSITE" id="PS00436">
    <property type="entry name" value="PEROXIDASE_2"/>
    <property type="match status" value="1"/>
</dbReference>
<comment type="function">
    <text evidence="16">Involved in defense response to powdery meldew fungus.</text>
</comment>
<dbReference type="InterPro" id="IPR019793">
    <property type="entry name" value="Peroxidases_heam-ligand_BS"/>
</dbReference>
<proteinExistence type="inferred from homology"/>
<evidence type="ECO:0000256" key="3">
    <source>
        <dbReference type="ARBA" id="ARBA00006873"/>
    </source>
</evidence>
<dbReference type="InterPro" id="IPR002016">
    <property type="entry name" value="Haem_peroxidase"/>
</dbReference>
<feature type="binding site" evidence="19">
    <location>
        <position position="278"/>
    </location>
    <ligand>
        <name>Ca(2+)</name>
        <dbReference type="ChEBI" id="CHEBI:29108"/>
        <label>2</label>
    </ligand>
</feature>
<feature type="active site" description="Proton acceptor" evidence="17">
    <location>
        <position position="102"/>
    </location>
</feature>
<feature type="disulfide bond" evidence="21">
    <location>
        <begin position="71"/>
        <end position="146"/>
    </location>
</feature>
<dbReference type="InterPro" id="IPR000823">
    <property type="entry name" value="Peroxidase_pln"/>
</dbReference>
<evidence type="ECO:0000256" key="14">
    <source>
        <dbReference type="ARBA" id="ARBA00023283"/>
    </source>
</evidence>
<dbReference type="Gramene" id="KQK14657">
    <property type="protein sequence ID" value="KQK14657"/>
    <property type="gene ID" value="BRADI_1g17850v3"/>
</dbReference>
<dbReference type="ExpressionAtlas" id="A0A0Q3KU45">
    <property type="expression patterns" value="baseline and differential"/>
</dbReference>
<keyword evidence="4 22" id="KW-0964">Secreted</keyword>
<evidence type="ECO:0000256" key="18">
    <source>
        <dbReference type="PIRSR" id="PIRSR600823-2"/>
    </source>
</evidence>
<dbReference type="GO" id="GO:0006979">
    <property type="term" value="P:response to oxidative stress"/>
    <property type="evidence" value="ECO:0007669"/>
    <property type="project" value="UniProtKB-UniRule"/>
</dbReference>
<dbReference type="AlphaFoldDB" id="A0A0Q3KU45"/>
<feature type="binding site" evidence="19">
    <location>
        <position position="119"/>
    </location>
    <ligand>
        <name>Ca(2+)</name>
        <dbReference type="ChEBI" id="CHEBI:29108"/>
        <label>1</label>
    </ligand>
</feature>
<feature type="site" description="Transition state stabilizer" evidence="20">
    <location>
        <position position="98"/>
    </location>
</feature>
<dbReference type="EMBL" id="CM000880">
    <property type="protein sequence ID" value="KQK14657.2"/>
    <property type="molecule type" value="Genomic_DNA"/>
</dbReference>
<dbReference type="OrthoDB" id="2113341at2759"/>
<protein>
    <recommendedName>
        <fullName evidence="22">Peroxidase</fullName>
        <ecNumber evidence="22">1.11.1.7</ecNumber>
    </recommendedName>
</protein>
<keyword evidence="26" id="KW-1185">Reference proteome</keyword>
<dbReference type="GO" id="GO:0046872">
    <property type="term" value="F:metal ion binding"/>
    <property type="evidence" value="ECO:0007669"/>
    <property type="project" value="UniProtKB-UniRule"/>
</dbReference>
<dbReference type="GO" id="GO:0004601">
    <property type="term" value="F:peroxidase activity"/>
    <property type="evidence" value="ECO:0000318"/>
    <property type="project" value="GO_Central"/>
</dbReference>
<keyword evidence="12 21" id="KW-1015">Disulfide bond</keyword>
<name>A0A0Q3KU45_BRADI</name>
<evidence type="ECO:0000256" key="15">
    <source>
        <dbReference type="ARBA" id="ARBA00023324"/>
    </source>
</evidence>
<dbReference type="GO" id="GO:0005576">
    <property type="term" value="C:extracellular region"/>
    <property type="evidence" value="ECO:0007669"/>
    <property type="project" value="UniProtKB-SubCell"/>
</dbReference>
<keyword evidence="7 19" id="KW-0479">Metal-binding</keyword>
<evidence type="ECO:0000256" key="5">
    <source>
        <dbReference type="ARBA" id="ARBA00022559"/>
    </source>
</evidence>
<dbReference type="PROSITE" id="PS50873">
    <property type="entry name" value="PEROXIDASE_4"/>
    <property type="match status" value="1"/>
</dbReference>
<evidence type="ECO:0000256" key="21">
    <source>
        <dbReference type="PIRSR" id="PIRSR600823-5"/>
    </source>
</evidence>
<dbReference type="PANTHER" id="PTHR31388">
    <property type="entry name" value="PEROXIDASE 72-RELATED"/>
    <property type="match status" value="1"/>
</dbReference>
<dbReference type="EC" id="1.11.1.7" evidence="22"/>
<dbReference type="GO" id="GO:0009505">
    <property type="term" value="C:plant-type cell wall"/>
    <property type="evidence" value="ECO:0000318"/>
    <property type="project" value="GO_Central"/>
</dbReference>
<feature type="binding site" evidence="19">
    <location>
        <position position="225"/>
    </location>
    <ligand>
        <name>Ca(2+)</name>
        <dbReference type="ChEBI" id="CHEBI:29108"/>
        <label>2</label>
    </ligand>
</feature>
<accession>A0A0Q3KU45</accession>
<evidence type="ECO:0000256" key="1">
    <source>
        <dbReference type="ARBA" id="ARBA00000189"/>
    </source>
</evidence>
<comment type="function">
    <text evidence="2">Removal of H(2)O(2), oxidation of toxic reductants, biosynthesis and degradation of lignin, suberization, auxin catabolism, response to environmental stresses such as wounding, pathogen attack and oxidative stress. These functions might be dependent on each isozyme/isoform in each plant tissue.</text>
</comment>
<evidence type="ECO:0000256" key="13">
    <source>
        <dbReference type="ARBA" id="ARBA00023180"/>
    </source>
</evidence>
<keyword evidence="10 22" id="KW-0560">Oxidoreductase</keyword>
<dbReference type="Proteomes" id="UP000008810">
    <property type="component" value="Chromosome 1"/>
</dbReference>
<dbReference type="PRINTS" id="PR00461">
    <property type="entry name" value="PLPEROXIDASE"/>
</dbReference>
<feature type="binding site" evidence="19">
    <location>
        <position position="273"/>
    </location>
    <ligand>
        <name>Ca(2+)</name>
        <dbReference type="ChEBI" id="CHEBI:29108"/>
        <label>2</label>
    </ligand>
</feature>
<keyword evidence="15 22" id="KW-0376">Hydrogen peroxide</keyword>
<evidence type="ECO:0000256" key="17">
    <source>
        <dbReference type="PIRSR" id="PIRSR600823-1"/>
    </source>
</evidence>
<dbReference type="SUPFAM" id="SSF48113">
    <property type="entry name" value="Heme-dependent peroxidases"/>
    <property type="match status" value="1"/>
</dbReference>
<evidence type="ECO:0000313" key="24">
    <source>
        <dbReference type="EMBL" id="KQK14657.2"/>
    </source>
</evidence>
<feature type="disulfide bond" evidence="21">
    <location>
        <begin position="152"/>
        <end position="346"/>
    </location>
</feature>
<comment type="cofactor">
    <cofactor evidence="19 22">
        <name>Ca(2+)</name>
        <dbReference type="ChEBI" id="CHEBI:29108"/>
    </cofactor>
    <text evidence="19 22">Binds 2 calcium ions per subunit.</text>
</comment>
<evidence type="ECO:0000256" key="19">
    <source>
        <dbReference type="PIRSR" id="PIRSR600823-3"/>
    </source>
</evidence>
<feature type="binding site" evidence="19">
    <location>
        <position position="270"/>
    </location>
    <ligand>
        <name>Ca(2+)</name>
        <dbReference type="ChEBI" id="CHEBI:29108"/>
        <label>2</label>
    </ligand>
</feature>
<reference evidence="25" key="3">
    <citation type="submission" date="2018-08" db="UniProtKB">
        <authorList>
            <consortium name="EnsemblPlants"/>
        </authorList>
    </citation>
    <scope>IDENTIFICATION</scope>
    <source>
        <strain evidence="25">cv. Bd21</strain>
    </source>
</reference>
<comment type="similarity">
    <text evidence="3">Belongs to the peroxidase family. Ascorbate peroxidase subfamily.</text>
</comment>
<feature type="binding site" evidence="19">
    <location>
        <position position="106"/>
    </location>
    <ligand>
        <name>Ca(2+)</name>
        <dbReference type="ChEBI" id="CHEBI:29108"/>
        <label>1</label>
    </ligand>
</feature>
<dbReference type="InterPro" id="IPR019794">
    <property type="entry name" value="Peroxidases_AS"/>
</dbReference>
<dbReference type="STRING" id="15368.A0A0Q3KU45"/>
<evidence type="ECO:0000313" key="26">
    <source>
        <dbReference type="Proteomes" id="UP000008810"/>
    </source>
</evidence>
<dbReference type="EnsemblPlants" id="KQK14657">
    <property type="protein sequence ID" value="KQK14657"/>
    <property type="gene ID" value="BRADI_1g17850v3"/>
</dbReference>
<dbReference type="Pfam" id="PF00141">
    <property type="entry name" value="peroxidase"/>
    <property type="match status" value="1"/>
</dbReference>
<organism evidence="24">
    <name type="scientific">Brachypodium distachyon</name>
    <name type="common">Purple false brome</name>
    <name type="synonym">Trachynia distachya</name>
    <dbReference type="NCBI Taxonomy" id="15368"/>
    <lineage>
        <taxon>Eukaryota</taxon>
        <taxon>Viridiplantae</taxon>
        <taxon>Streptophyta</taxon>
        <taxon>Embryophyta</taxon>
        <taxon>Tracheophyta</taxon>
        <taxon>Spermatophyta</taxon>
        <taxon>Magnoliopsida</taxon>
        <taxon>Liliopsida</taxon>
        <taxon>Poales</taxon>
        <taxon>Poaceae</taxon>
        <taxon>BOP clade</taxon>
        <taxon>Pooideae</taxon>
        <taxon>Stipodae</taxon>
        <taxon>Brachypodieae</taxon>
        <taxon>Brachypodium</taxon>
    </lineage>
</organism>
<keyword evidence="8" id="KW-0732">Signal</keyword>
<feature type="binding site" evidence="19">
    <location>
        <position position="103"/>
    </location>
    <ligand>
        <name>Ca(2+)</name>
        <dbReference type="ChEBI" id="CHEBI:29108"/>
        <label>1</label>
    </ligand>
</feature>
<feature type="binding site" evidence="19">
    <location>
        <position position="110"/>
    </location>
    <ligand>
        <name>Ca(2+)</name>
        <dbReference type="ChEBI" id="CHEBI:29108"/>
        <label>1</label>
    </ligand>
</feature>
<comment type="catalytic activity">
    <reaction evidence="1 22">
        <text>2 a phenolic donor + H2O2 = 2 a phenolic radical donor + 2 H2O</text>
        <dbReference type="Rhea" id="RHEA:56136"/>
        <dbReference type="ChEBI" id="CHEBI:15377"/>
        <dbReference type="ChEBI" id="CHEBI:16240"/>
        <dbReference type="ChEBI" id="CHEBI:139520"/>
        <dbReference type="ChEBI" id="CHEBI:139521"/>
        <dbReference type="EC" id="1.11.1.7"/>
    </reaction>
</comment>
<evidence type="ECO:0000256" key="4">
    <source>
        <dbReference type="ARBA" id="ARBA00022525"/>
    </source>
</evidence>
<keyword evidence="5 22" id="KW-0575">Peroxidase</keyword>
<dbReference type="CDD" id="cd00693">
    <property type="entry name" value="secretory_peroxidase"/>
    <property type="match status" value="1"/>
</dbReference>
<feature type="binding site" evidence="19">
    <location>
        <position position="112"/>
    </location>
    <ligand>
        <name>Ca(2+)</name>
        <dbReference type="ChEBI" id="CHEBI:29108"/>
        <label>1</label>
    </ligand>
</feature>
<comment type="subcellular location">
    <subcellularLocation>
        <location evidence="22">Secreted</location>
    </subcellularLocation>
</comment>
<keyword evidence="9 19" id="KW-0106">Calcium</keyword>
<keyword evidence="14" id="KW-0873">Pyrrolidone carboxylic acid</keyword>
<dbReference type="Gene3D" id="1.10.420.10">
    <property type="entry name" value="Peroxidase, domain 2"/>
    <property type="match status" value="1"/>
</dbReference>
<dbReference type="FunFam" id="1.10.520.10:FF:000009">
    <property type="entry name" value="Peroxidase"/>
    <property type="match status" value="1"/>
</dbReference>
<dbReference type="FunFam" id="1.10.420.10:FF:000001">
    <property type="entry name" value="Peroxidase"/>
    <property type="match status" value="1"/>
</dbReference>
<evidence type="ECO:0000256" key="8">
    <source>
        <dbReference type="ARBA" id="ARBA00022729"/>
    </source>
</evidence>
<comment type="similarity">
    <text evidence="22">Belongs to the peroxidase family. Classical plant (class III) peroxidase subfamily.</text>
</comment>
<keyword evidence="11 19" id="KW-0408">Iron</keyword>
<feature type="binding site" description="axial binding residue" evidence="19">
    <location>
        <position position="224"/>
    </location>
    <ligand>
        <name>heme b</name>
        <dbReference type="ChEBI" id="CHEBI:60344"/>
    </ligand>
    <ligandPart>
        <name>Fe</name>
        <dbReference type="ChEBI" id="CHEBI:18248"/>
    </ligandPart>
</feature>
<feature type="disulfide bond" evidence="21">
    <location>
        <begin position="231"/>
        <end position="257"/>
    </location>
</feature>
<evidence type="ECO:0000256" key="16">
    <source>
        <dbReference type="ARBA" id="ARBA00056385"/>
    </source>
</evidence>
<dbReference type="GO" id="GO:0042744">
    <property type="term" value="P:hydrogen peroxide catabolic process"/>
    <property type="evidence" value="ECO:0007669"/>
    <property type="project" value="UniProtKB-KW"/>
</dbReference>
<evidence type="ECO:0000256" key="6">
    <source>
        <dbReference type="ARBA" id="ARBA00022617"/>
    </source>
</evidence>
<evidence type="ECO:0000256" key="2">
    <source>
        <dbReference type="ARBA" id="ARBA00002322"/>
    </source>
</evidence>
<dbReference type="FunCoup" id="A0A0Q3KU45">
    <property type="interactions" value="136"/>
</dbReference>
<reference evidence="24 25" key="1">
    <citation type="journal article" date="2010" name="Nature">
        <title>Genome sequencing and analysis of the model grass Brachypodium distachyon.</title>
        <authorList>
            <consortium name="International Brachypodium Initiative"/>
        </authorList>
    </citation>
    <scope>NUCLEOTIDE SEQUENCE [LARGE SCALE GENOMIC DNA]</scope>
    <source>
        <strain evidence="24 25">Bd21</strain>
    </source>
</reference>
<feature type="binding site" evidence="19">
    <location>
        <position position="108"/>
    </location>
    <ligand>
        <name>Ca(2+)</name>
        <dbReference type="ChEBI" id="CHEBI:29108"/>
        <label>1</label>
    </ligand>
</feature>
<keyword evidence="13" id="KW-0325">Glycoprotein</keyword>
<dbReference type="Gene3D" id="1.10.520.10">
    <property type="match status" value="1"/>
</dbReference>
<dbReference type="PRINTS" id="PR00458">
    <property type="entry name" value="PEROXIDASE"/>
</dbReference>
<evidence type="ECO:0000256" key="7">
    <source>
        <dbReference type="ARBA" id="ARBA00022723"/>
    </source>
</evidence>
<dbReference type="GO" id="GO:0020037">
    <property type="term" value="F:heme binding"/>
    <property type="evidence" value="ECO:0007669"/>
    <property type="project" value="UniProtKB-UniRule"/>
</dbReference>
<evidence type="ECO:0000256" key="22">
    <source>
        <dbReference type="RuleBase" id="RU362060"/>
    </source>
</evidence>
<dbReference type="GO" id="GO:0140825">
    <property type="term" value="F:lactoperoxidase activity"/>
    <property type="evidence" value="ECO:0007669"/>
    <property type="project" value="UniProtKB-EC"/>
</dbReference>